<dbReference type="SMART" id="SM00028">
    <property type="entry name" value="TPR"/>
    <property type="match status" value="3"/>
</dbReference>
<feature type="domain" description="SET" evidence="1">
    <location>
        <begin position="379"/>
        <end position="557"/>
    </location>
</feature>
<protein>
    <recommendedName>
        <fullName evidence="1">SET domain-containing protein</fullName>
    </recommendedName>
</protein>
<dbReference type="SMART" id="SM00317">
    <property type="entry name" value="SET"/>
    <property type="match status" value="1"/>
</dbReference>
<name>A0A7C8M072_9PLEO</name>
<dbReference type="Gene3D" id="2.170.270.10">
    <property type="entry name" value="SET domain"/>
    <property type="match status" value="1"/>
</dbReference>
<dbReference type="InterPro" id="IPR019734">
    <property type="entry name" value="TPR_rpt"/>
</dbReference>
<evidence type="ECO:0000313" key="2">
    <source>
        <dbReference type="EMBL" id="KAF2865620.1"/>
    </source>
</evidence>
<accession>A0A7C8M072</accession>
<dbReference type="OrthoDB" id="438641at2759"/>
<dbReference type="SUPFAM" id="SSF82199">
    <property type="entry name" value="SET domain"/>
    <property type="match status" value="1"/>
</dbReference>
<dbReference type="PROSITE" id="PS50280">
    <property type="entry name" value="SET"/>
    <property type="match status" value="1"/>
</dbReference>
<comment type="caution">
    <text evidence="2">The sequence shown here is derived from an EMBL/GenBank/DDBJ whole genome shotgun (WGS) entry which is preliminary data.</text>
</comment>
<dbReference type="EMBL" id="JAADJZ010000032">
    <property type="protein sequence ID" value="KAF2865620.1"/>
    <property type="molecule type" value="Genomic_DNA"/>
</dbReference>
<keyword evidence="3" id="KW-1185">Reference proteome</keyword>
<dbReference type="AlphaFoldDB" id="A0A7C8M072"/>
<reference evidence="2 3" key="1">
    <citation type="submission" date="2020-01" db="EMBL/GenBank/DDBJ databases">
        <authorList>
            <consortium name="DOE Joint Genome Institute"/>
            <person name="Haridas S."/>
            <person name="Albert R."/>
            <person name="Binder M."/>
            <person name="Bloem J."/>
            <person name="Labutti K."/>
            <person name="Salamov A."/>
            <person name="Andreopoulos B."/>
            <person name="Baker S.E."/>
            <person name="Barry K."/>
            <person name="Bills G."/>
            <person name="Bluhm B.H."/>
            <person name="Cannon C."/>
            <person name="Castanera R."/>
            <person name="Culley D.E."/>
            <person name="Daum C."/>
            <person name="Ezra D."/>
            <person name="Gonzalez J.B."/>
            <person name="Henrissat B."/>
            <person name="Kuo A."/>
            <person name="Liang C."/>
            <person name="Lipzen A."/>
            <person name="Lutzoni F."/>
            <person name="Magnuson J."/>
            <person name="Mondo S."/>
            <person name="Nolan M."/>
            <person name="Ohm R."/>
            <person name="Pangilinan J."/>
            <person name="Park H.-J.H."/>
            <person name="Ramirez L."/>
            <person name="Alfaro M."/>
            <person name="Sun H."/>
            <person name="Tritt A."/>
            <person name="Yoshinaga Y."/>
            <person name="Zwiers L.-H.L."/>
            <person name="Turgeon B.G."/>
            <person name="Goodwin S.B."/>
            <person name="Spatafora J.W."/>
            <person name="Crous P.W."/>
            <person name="Grigoriev I.V."/>
        </authorList>
    </citation>
    <scope>NUCLEOTIDE SEQUENCE [LARGE SCALE GENOMIC DNA]</scope>
    <source>
        <strain evidence="2 3">CBS 611.86</strain>
    </source>
</reference>
<sequence length="661" mass="72936">MAPNSDSNTVFLTEKEAERIRSTVKTRLERCSELTGRPRKPRDSTDAIKEATGASLMADMGGAPDPDMTETQGPGGTIPALAVGEPYPPCIVSLQDLQPMGLADLQLNTHHRGRLLTVKRVSPVVTLVARSWAMVQDKMGKETERLEVCLHKSRHGEDVLESASGFVIKEPFFTLTDHGEATIRVDHPSDLIVYDSQTADGSSLASDTEVVAAEQLARMCKDKGNAALKQKDLPQAHAQYTEGLKVAKRTVVSDKTPDLARDLFRNRAYVNLLLEQLDEAKADAKASITGKEDPRSQELDSKAFFRAGCAAYALGDHQEAKGFFEEQRKRTPSDKDAIAYLRKIELRISEQETGRYDLGKIRAGLSRVRPRADAADFINKTKVSDSPGRGRGLFAATNILAGEIVICEKAFCVVWGHEREALTAMTYDVRDDRIRVSPVGLSKSIVQKLLSNPSQIERVLGLYGDYTGNGDSVSRTEDGPVVDTFRVHDIVSRNAFGPGNQHGKEDARHASTGLWIRAACINHSCVPNAKKEFIGDLMVFRATRAITAGEELFHSYDLSSDYDARQTALTTTWGFECRCALCSTEEADDVAVRNKRRELASEADAFVETEHWANAKRLTIMRAQRLKRAIDGTYDAERFESVPRLAAQAIEGWLAKASPRR</sequence>
<dbReference type="CDD" id="cd20071">
    <property type="entry name" value="SET_SMYD"/>
    <property type="match status" value="1"/>
</dbReference>
<dbReference type="SUPFAM" id="SSF48452">
    <property type="entry name" value="TPR-like"/>
    <property type="match status" value="1"/>
</dbReference>
<dbReference type="Proteomes" id="UP000481861">
    <property type="component" value="Unassembled WGS sequence"/>
</dbReference>
<dbReference type="PANTHER" id="PTHR47643:SF2">
    <property type="entry name" value="TPR DOMAIN PROTEIN (AFU_ORTHOLOGUE AFUA_5G12710)"/>
    <property type="match status" value="1"/>
</dbReference>
<dbReference type="InterPro" id="IPR011990">
    <property type="entry name" value="TPR-like_helical_dom_sf"/>
</dbReference>
<dbReference type="InterPro" id="IPR001214">
    <property type="entry name" value="SET_dom"/>
</dbReference>
<dbReference type="InterPro" id="IPR053209">
    <property type="entry name" value="Gramillin-biosynth_MTr"/>
</dbReference>
<gene>
    <name evidence="2" type="ORF">BDV95DRAFT_599596</name>
</gene>
<dbReference type="PANTHER" id="PTHR47643">
    <property type="entry name" value="TPR DOMAIN PROTEIN (AFU_ORTHOLOGUE AFUA_5G12710)"/>
    <property type="match status" value="1"/>
</dbReference>
<evidence type="ECO:0000259" key="1">
    <source>
        <dbReference type="PROSITE" id="PS50280"/>
    </source>
</evidence>
<dbReference type="Gene3D" id="1.25.40.10">
    <property type="entry name" value="Tetratricopeptide repeat domain"/>
    <property type="match status" value="1"/>
</dbReference>
<proteinExistence type="predicted"/>
<dbReference type="Pfam" id="PF00856">
    <property type="entry name" value="SET"/>
    <property type="match status" value="1"/>
</dbReference>
<evidence type="ECO:0000313" key="3">
    <source>
        <dbReference type="Proteomes" id="UP000481861"/>
    </source>
</evidence>
<dbReference type="InterPro" id="IPR046341">
    <property type="entry name" value="SET_dom_sf"/>
</dbReference>
<organism evidence="2 3">
    <name type="scientific">Massariosphaeria phaeospora</name>
    <dbReference type="NCBI Taxonomy" id="100035"/>
    <lineage>
        <taxon>Eukaryota</taxon>
        <taxon>Fungi</taxon>
        <taxon>Dikarya</taxon>
        <taxon>Ascomycota</taxon>
        <taxon>Pezizomycotina</taxon>
        <taxon>Dothideomycetes</taxon>
        <taxon>Pleosporomycetidae</taxon>
        <taxon>Pleosporales</taxon>
        <taxon>Pleosporales incertae sedis</taxon>
        <taxon>Massariosphaeria</taxon>
    </lineage>
</organism>